<name>A0ACC3DXD0_9PEZI</name>
<comment type="caution">
    <text evidence="1">The sequence shown here is derived from an EMBL/GenBank/DDBJ whole genome shotgun (WGS) entry which is preliminary data.</text>
</comment>
<evidence type="ECO:0000313" key="1">
    <source>
        <dbReference type="EMBL" id="KAK3081264.1"/>
    </source>
</evidence>
<evidence type="ECO:0000313" key="2">
    <source>
        <dbReference type="Proteomes" id="UP001186974"/>
    </source>
</evidence>
<organism evidence="1 2">
    <name type="scientific">Coniosporium uncinatum</name>
    <dbReference type="NCBI Taxonomy" id="93489"/>
    <lineage>
        <taxon>Eukaryota</taxon>
        <taxon>Fungi</taxon>
        <taxon>Dikarya</taxon>
        <taxon>Ascomycota</taxon>
        <taxon>Pezizomycotina</taxon>
        <taxon>Dothideomycetes</taxon>
        <taxon>Dothideomycetes incertae sedis</taxon>
        <taxon>Coniosporium</taxon>
    </lineage>
</organism>
<sequence>MRASTLLTTALLSLVSIPVFAQEDSSVSTMEMTFYSTRTVYRVLTEVSTGTAPSSTPLNSTETVTSVGSVVEASATASASSTSTSSISTPIYVPSGTGVSNATLSGYTGASGTPAGAPVAFEGAASLFSVNVAIAAIAGGAMLFAL</sequence>
<dbReference type="EMBL" id="JAWDJW010000223">
    <property type="protein sequence ID" value="KAK3081264.1"/>
    <property type="molecule type" value="Genomic_DNA"/>
</dbReference>
<accession>A0ACC3DXD0</accession>
<reference evidence="1" key="1">
    <citation type="submission" date="2024-09" db="EMBL/GenBank/DDBJ databases">
        <title>Black Yeasts Isolated from many extreme environments.</title>
        <authorList>
            <person name="Coleine C."/>
            <person name="Stajich J.E."/>
            <person name="Selbmann L."/>
        </authorList>
    </citation>
    <scope>NUCLEOTIDE SEQUENCE</scope>
    <source>
        <strain evidence="1">CCFEE 5737</strain>
    </source>
</reference>
<gene>
    <name evidence="1" type="ORF">LTS18_008519</name>
</gene>
<keyword evidence="2" id="KW-1185">Reference proteome</keyword>
<proteinExistence type="predicted"/>
<protein>
    <submittedName>
        <fullName evidence="1">Uncharacterized protein</fullName>
    </submittedName>
</protein>
<dbReference type="Proteomes" id="UP001186974">
    <property type="component" value="Unassembled WGS sequence"/>
</dbReference>